<gene>
    <name evidence="1" type="ORF">SAMN06264346_101248</name>
</gene>
<accession>A0ABY1N974</accession>
<sequence>MISDVGLSDESIKNFKIIMEKVVKAVGNKSLYFVRKKYEFVDIDFKNRRNKKIN</sequence>
<protein>
    <submittedName>
        <fullName evidence="1">Uncharacterized protein</fullName>
    </submittedName>
</protein>
<dbReference type="RefSeq" id="WP_283420646.1">
    <property type="nucleotide sequence ID" value="NZ_FXTZ01000001.1"/>
</dbReference>
<proteinExistence type="predicted"/>
<dbReference type="Proteomes" id="UP001157960">
    <property type="component" value="Unassembled WGS sequence"/>
</dbReference>
<reference evidence="1 2" key="1">
    <citation type="submission" date="2017-05" db="EMBL/GenBank/DDBJ databases">
        <authorList>
            <person name="Varghese N."/>
            <person name="Submissions S."/>
        </authorList>
    </citation>
    <scope>NUCLEOTIDE SEQUENCE [LARGE SCALE GENOMIC DNA]</scope>
    <source>
        <strain evidence="1 2">DSM 28214</strain>
    </source>
</reference>
<comment type="caution">
    <text evidence="1">The sequence shown here is derived from an EMBL/GenBank/DDBJ whole genome shotgun (WGS) entry which is preliminary data.</text>
</comment>
<evidence type="ECO:0000313" key="2">
    <source>
        <dbReference type="Proteomes" id="UP001157960"/>
    </source>
</evidence>
<name>A0ABY1N974_9FLAO</name>
<evidence type="ECO:0000313" key="1">
    <source>
        <dbReference type="EMBL" id="SMP03933.1"/>
    </source>
</evidence>
<dbReference type="EMBL" id="FXTZ01000001">
    <property type="protein sequence ID" value="SMP03933.1"/>
    <property type="molecule type" value="Genomic_DNA"/>
</dbReference>
<keyword evidence="2" id="KW-1185">Reference proteome</keyword>
<organism evidence="1 2">
    <name type="scientific">Chryseobacterium profundimaris</name>
    <dbReference type="NCBI Taxonomy" id="1387275"/>
    <lineage>
        <taxon>Bacteria</taxon>
        <taxon>Pseudomonadati</taxon>
        <taxon>Bacteroidota</taxon>
        <taxon>Flavobacteriia</taxon>
        <taxon>Flavobacteriales</taxon>
        <taxon>Weeksellaceae</taxon>
        <taxon>Chryseobacterium group</taxon>
        <taxon>Chryseobacterium</taxon>
    </lineage>
</organism>